<dbReference type="Proteomes" id="UP001218218">
    <property type="component" value="Unassembled WGS sequence"/>
</dbReference>
<sequence length="178" mass="19629">VDDVSDPPKGFLFLCPPKDFQTGQSLLKCPDCPAYWSLDHTGADRLSMKDAVTLGFPILKLSPVVQGMIWNTDVYTELGRDHQAKGFDVDSQDIAQHLGYPLYEVSCKTHLSCGYNEPESQHILPSVDSGNVNLVTTSTIQDLFLADELPVPSTFKFVINAQLLLILLSVLSGIYDQL</sequence>
<dbReference type="AlphaFoldDB" id="A0AAD7EFP2"/>
<dbReference type="EMBL" id="JARIHO010000060">
    <property type="protein sequence ID" value="KAJ7315773.1"/>
    <property type="molecule type" value="Genomic_DNA"/>
</dbReference>
<gene>
    <name evidence="1" type="ORF">DFH08DRAFT_1039524</name>
</gene>
<accession>A0AAD7EFP2</accession>
<evidence type="ECO:0000313" key="1">
    <source>
        <dbReference type="EMBL" id="KAJ7315773.1"/>
    </source>
</evidence>
<organism evidence="1 2">
    <name type="scientific">Mycena albidolilacea</name>
    <dbReference type="NCBI Taxonomy" id="1033008"/>
    <lineage>
        <taxon>Eukaryota</taxon>
        <taxon>Fungi</taxon>
        <taxon>Dikarya</taxon>
        <taxon>Basidiomycota</taxon>
        <taxon>Agaricomycotina</taxon>
        <taxon>Agaricomycetes</taxon>
        <taxon>Agaricomycetidae</taxon>
        <taxon>Agaricales</taxon>
        <taxon>Marasmiineae</taxon>
        <taxon>Mycenaceae</taxon>
        <taxon>Mycena</taxon>
    </lineage>
</organism>
<proteinExistence type="predicted"/>
<protein>
    <submittedName>
        <fullName evidence="1">Uncharacterized protein</fullName>
    </submittedName>
</protein>
<keyword evidence="2" id="KW-1185">Reference proteome</keyword>
<feature type="non-terminal residue" evidence="1">
    <location>
        <position position="178"/>
    </location>
</feature>
<evidence type="ECO:0000313" key="2">
    <source>
        <dbReference type="Proteomes" id="UP001218218"/>
    </source>
</evidence>
<reference evidence="1" key="1">
    <citation type="submission" date="2023-03" db="EMBL/GenBank/DDBJ databases">
        <title>Massive genome expansion in bonnet fungi (Mycena s.s.) driven by repeated elements and novel gene families across ecological guilds.</title>
        <authorList>
            <consortium name="Lawrence Berkeley National Laboratory"/>
            <person name="Harder C.B."/>
            <person name="Miyauchi S."/>
            <person name="Viragh M."/>
            <person name="Kuo A."/>
            <person name="Thoen E."/>
            <person name="Andreopoulos B."/>
            <person name="Lu D."/>
            <person name="Skrede I."/>
            <person name="Drula E."/>
            <person name="Henrissat B."/>
            <person name="Morin E."/>
            <person name="Kohler A."/>
            <person name="Barry K."/>
            <person name="LaButti K."/>
            <person name="Morin E."/>
            <person name="Salamov A."/>
            <person name="Lipzen A."/>
            <person name="Mereny Z."/>
            <person name="Hegedus B."/>
            <person name="Baldrian P."/>
            <person name="Stursova M."/>
            <person name="Weitz H."/>
            <person name="Taylor A."/>
            <person name="Grigoriev I.V."/>
            <person name="Nagy L.G."/>
            <person name="Martin F."/>
            <person name="Kauserud H."/>
        </authorList>
    </citation>
    <scope>NUCLEOTIDE SEQUENCE</scope>
    <source>
        <strain evidence="1">CBHHK002</strain>
    </source>
</reference>
<name>A0AAD7EFP2_9AGAR</name>
<comment type="caution">
    <text evidence="1">The sequence shown here is derived from an EMBL/GenBank/DDBJ whole genome shotgun (WGS) entry which is preliminary data.</text>
</comment>